<feature type="compositionally biased region" description="Polar residues" evidence="1">
    <location>
        <begin position="462"/>
        <end position="474"/>
    </location>
</feature>
<feature type="compositionally biased region" description="Basic and acidic residues" evidence="1">
    <location>
        <begin position="96"/>
        <end position="107"/>
    </location>
</feature>
<feature type="compositionally biased region" description="Polar residues" evidence="1">
    <location>
        <begin position="319"/>
        <end position="328"/>
    </location>
</feature>
<feature type="compositionally biased region" description="Basic and acidic residues" evidence="1">
    <location>
        <begin position="284"/>
        <end position="318"/>
    </location>
</feature>
<dbReference type="AlphaFoldDB" id="A0A6A6J417"/>
<reference evidence="2" key="1">
    <citation type="journal article" date="2020" name="Stud. Mycol.">
        <title>101 Dothideomycetes genomes: a test case for predicting lifestyles and emergence of pathogens.</title>
        <authorList>
            <person name="Haridas S."/>
            <person name="Albert R."/>
            <person name="Binder M."/>
            <person name="Bloem J."/>
            <person name="Labutti K."/>
            <person name="Salamov A."/>
            <person name="Andreopoulos B."/>
            <person name="Baker S."/>
            <person name="Barry K."/>
            <person name="Bills G."/>
            <person name="Bluhm B."/>
            <person name="Cannon C."/>
            <person name="Castanera R."/>
            <person name="Culley D."/>
            <person name="Daum C."/>
            <person name="Ezra D."/>
            <person name="Gonzalez J."/>
            <person name="Henrissat B."/>
            <person name="Kuo A."/>
            <person name="Liang C."/>
            <person name="Lipzen A."/>
            <person name="Lutzoni F."/>
            <person name="Magnuson J."/>
            <person name="Mondo S."/>
            <person name="Nolan M."/>
            <person name="Ohm R."/>
            <person name="Pangilinan J."/>
            <person name="Park H.-J."/>
            <person name="Ramirez L."/>
            <person name="Alfaro M."/>
            <person name="Sun H."/>
            <person name="Tritt A."/>
            <person name="Yoshinaga Y."/>
            <person name="Zwiers L.-H."/>
            <person name="Turgeon B."/>
            <person name="Goodwin S."/>
            <person name="Spatafora J."/>
            <person name="Crous P."/>
            <person name="Grigoriev I."/>
        </authorList>
    </citation>
    <scope>NUCLEOTIDE SEQUENCE</scope>
    <source>
        <strain evidence="2">CBS 122368</strain>
    </source>
</reference>
<evidence type="ECO:0000313" key="3">
    <source>
        <dbReference type="Proteomes" id="UP000800094"/>
    </source>
</evidence>
<name>A0A6A6J417_9PLEO</name>
<feature type="compositionally biased region" description="Basic and acidic residues" evidence="1">
    <location>
        <begin position="57"/>
        <end position="72"/>
    </location>
</feature>
<sequence>MPSPASEETRKAVQSRIQGLLTGQHSRHPELSNLSTGRLILEGVVEGVKVYRLHKEEEARKAGEHSKAKEKMTSAAFKGLYKKPQQDHRGRHRSRSRESEHGRAHEGHRGRHRSTSRGRHGRSSRDDDQESHATGSLVSGATNRNNQDPHYMMAGGAGPAGTAPPDSQYRSPRSHHGSHQRSSSEPPARKRSRRRQRYGADGRPLVLGSRGWRDAKLGPPPKYKFKWGLTFGFGTHVKNMTKYLEEEKVLKARRAERRARGTLDERREGRRKRRAEEKDEEKEIEGRDRNREGHGERDEAHRSHGSEHGGSQRRERSEASSPPHSGNYGSRRRGRSPPQRPPPTAPRSDNGSSRRRNAQSEEYQPTPQSRESRGGGANEERKAKAEAKARSRGEQLARSEARARSPSVSHHDPHAHAHFEDDPRVRDFAVSDQASVRHASPNHQAYRETRHSREVEDEERAQAQSDFGDQTTQGKDALSSRGPPHASESDESDVINRDADHAQDRNNTASTMVTDWWSNRPDTPSDDESIVVNRDADHAQDQNNTASTMVTDWWSNRSDTPSDRGEQDDTGYFSDGLVEELRRRTGSGSGSATPRPAGSSGGAPLNR</sequence>
<feature type="region of interest" description="Disordered" evidence="1">
    <location>
        <begin position="57"/>
        <end position="229"/>
    </location>
</feature>
<feature type="compositionally biased region" description="Basic and acidic residues" evidence="1">
    <location>
        <begin position="445"/>
        <end position="454"/>
    </location>
</feature>
<evidence type="ECO:0000256" key="1">
    <source>
        <dbReference type="SAM" id="MobiDB-lite"/>
    </source>
</evidence>
<feature type="region of interest" description="Disordered" evidence="1">
    <location>
        <begin position="246"/>
        <end position="607"/>
    </location>
</feature>
<gene>
    <name evidence="2" type="ORF">BU26DRAFT_546141</name>
</gene>
<feature type="compositionally biased region" description="Polar residues" evidence="1">
    <location>
        <begin position="360"/>
        <end position="369"/>
    </location>
</feature>
<dbReference type="Proteomes" id="UP000800094">
    <property type="component" value="Unassembled WGS sequence"/>
</dbReference>
<accession>A0A6A6J417</accession>
<organism evidence="2 3">
    <name type="scientific">Trematosphaeria pertusa</name>
    <dbReference type="NCBI Taxonomy" id="390896"/>
    <lineage>
        <taxon>Eukaryota</taxon>
        <taxon>Fungi</taxon>
        <taxon>Dikarya</taxon>
        <taxon>Ascomycota</taxon>
        <taxon>Pezizomycotina</taxon>
        <taxon>Dothideomycetes</taxon>
        <taxon>Pleosporomycetidae</taxon>
        <taxon>Pleosporales</taxon>
        <taxon>Massarineae</taxon>
        <taxon>Trematosphaeriaceae</taxon>
        <taxon>Trematosphaeria</taxon>
    </lineage>
</organism>
<feature type="compositionally biased region" description="Polar residues" evidence="1">
    <location>
        <begin position="541"/>
        <end position="559"/>
    </location>
</feature>
<protein>
    <submittedName>
        <fullName evidence="2">Uncharacterized protein</fullName>
    </submittedName>
</protein>
<feature type="compositionally biased region" description="Basic and acidic residues" evidence="1">
    <location>
        <begin position="494"/>
        <end position="504"/>
    </location>
</feature>
<dbReference type="GeneID" id="54585144"/>
<feature type="compositionally biased region" description="Polar residues" evidence="1">
    <location>
        <begin position="505"/>
        <end position="522"/>
    </location>
</feature>
<dbReference type="EMBL" id="ML987189">
    <property type="protein sequence ID" value="KAF2256952.1"/>
    <property type="molecule type" value="Genomic_DNA"/>
</dbReference>
<feature type="region of interest" description="Disordered" evidence="1">
    <location>
        <begin position="1"/>
        <end position="31"/>
    </location>
</feature>
<dbReference type="OrthoDB" id="3801426at2759"/>
<feature type="compositionally biased region" description="Basic and acidic residues" evidence="1">
    <location>
        <begin position="258"/>
        <end position="268"/>
    </location>
</feature>
<keyword evidence="3" id="KW-1185">Reference proteome</keyword>
<feature type="compositionally biased region" description="Polar residues" evidence="1">
    <location>
        <begin position="132"/>
        <end position="148"/>
    </location>
</feature>
<feature type="compositionally biased region" description="Polar residues" evidence="1">
    <location>
        <begin position="15"/>
        <end position="24"/>
    </location>
</feature>
<feature type="compositionally biased region" description="Basic and acidic residues" evidence="1">
    <location>
        <begin position="370"/>
        <end position="429"/>
    </location>
</feature>
<feature type="compositionally biased region" description="Basic residues" evidence="1">
    <location>
        <begin position="108"/>
        <end position="122"/>
    </location>
</feature>
<proteinExistence type="predicted"/>
<dbReference type="RefSeq" id="XP_033691956.1">
    <property type="nucleotide sequence ID" value="XM_033831814.1"/>
</dbReference>
<evidence type="ECO:0000313" key="2">
    <source>
        <dbReference type="EMBL" id="KAF2256952.1"/>
    </source>
</evidence>